<proteinExistence type="predicted"/>
<dbReference type="Proteomes" id="UP000315724">
    <property type="component" value="Chromosome"/>
</dbReference>
<evidence type="ECO:0000313" key="2">
    <source>
        <dbReference type="EMBL" id="QDT33533.1"/>
    </source>
</evidence>
<keyword evidence="1" id="KW-1133">Transmembrane helix</keyword>
<dbReference type="AlphaFoldDB" id="A0A517QPI0"/>
<feature type="transmembrane region" description="Helical" evidence="1">
    <location>
        <begin position="36"/>
        <end position="58"/>
    </location>
</feature>
<dbReference type="KEGG" id="tpol:Mal48_27860"/>
<keyword evidence="1" id="KW-0472">Membrane</keyword>
<reference evidence="2 3" key="1">
    <citation type="submission" date="2019-02" db="EMBL/GenBank/DDBJ databases">
        <title>Deep-cultivation of Planctomycetes and their phenomic and genomic characterization uncovers novel biology.</title>
        <authorList>
            <person name="Wiegand S."/>
            <person name="Jogler M."/>
            <person name="Boedeker C."/>
            <person name="Pinto D."/>
            <person name="Vollmers J."/>
            <person name="Rivas-Marin E."/>
            <person name="Kohn T."/>
            <person name="Peeters S.H."/>
            <person name="Heuer A."/>
            <person name="Rast P."/>
            <person name="Oberbeckmann S."/>
            <person name="Bunk B."/>
            <person name="Jeske O."/>
            <person name="Meyerdierks A."/>
            <person name="Storesund J.E."/>
            <person name="Kallscheuer N."/>
            <person name="Luecker S."/>
            <person name="Lage O.M."/>
            <person name="Pohl T."/>
            <person name="Merkel B.J."/>
            <person name="Hornburger P."/>
            <person name="Mueller R.-W."/>
            <person name="Bruemmer F."/>
            <person name="Labrenz M."/>
            <person name="Spormann A.M."/>
            <person name="Op den Camp H."/>
            <person name="Overmann J."/>
            <person name="Amann R."/>
            <person name="Jetten M.S.M."/>
            <person name="Mascher T."/>
            <person name="Medema M.H."/>
            <person name="Devos D.P."/>
            <person name="Kaster A.-K."/>
            <person name="Ovreas L."/>
            <person name="Rohde M."/>
            <person name="Galperin M.Y."/>
            <person name="Jogler C."/>
        </authorList>
    </citation>
    <scope>NUCLEOTIDE SEQUENCE [LARGE SCALE GENOMIC DNA]</scope>
    <source>
        <strain evidence="2 3">Mal48</strain>
    </source>
</reference>
<name>A0A517QPI0_9PLAN</name>
<sequence>MANSIFTREMRSPRTHGRANCSSDRIVSVFNIHPVLIFHTLFILHTVMKFVTFLTVVIE</sequence>
<organism evidence="2 3">
    <name type="scientific">Thalassoglobus polymorphus</name>
    <dbReference type="NCBI Taxonomy" id="2527994"/>
    <lineage>
        <taxon>Bacteria</taxon>
        <taxon>Pseudomonadati</taxon>
        <taxon>Planctomycetota</taxon>
        <taxon>Planctomycetia</taxon>
        <taxon>Planctomycetales</taxon>
        <taxon>Planctomycetaceae</taxon>
        <taxon>Thalassoglobus</taxon>
    </lineage>
</organism>
<dbReference type="EMBL" id="CP036267">
    <property type="protein sequence ID" value="QDT33533.1"/>
    <property type="molecule type" value="Genomic_DNA"/>
</dbReference>
<evidence type="ECO:0000256" key="1">
    <source>
        <dbReference type="SAM" id="Phobius"/>
    </source>
</evidence>
<gene>
    <name evidence="2" type="ORF">Mal48_27860</name>
</gene>
<accession>A0A517QPI0</accession>
<evidence type="ECO:0000313" key="3">
    <source>
        <dbReference type="Proteomes" id="UP000315724"/>
    </source>
</evidence>
<keyword evidence="1" id="KW-0812">Transmembrane</keyword>
<protein>
    <submittedName>
        <fullName evidence="2">Uncharacterized protein</fullName>
    </submittedName>
</protein>
<keyword evidence="3" id="KW-1185">Reference proteome</keyword>